<dbReference type="InterPro" id="IPR012677">
    <property type="entry name" value="Nucleotide-bd_a/b_plait_sf"/>
</dbReference>
<dbReference type="Proteomes" id="UP000192277">
    <property type="component" value="Unassembled WGS sequence"/>
</dbReference>
<proteinExistence type="predicted"/>
<dbReference type="RefSeq" id="WP_014217949.1">
    <property type="nucleotide sequence ID" value="NZ_LWBO01000077.1"/>
</dbReference>
<dbReference type="Gene3D" id="3.30.70.330">
    <property type="match status" value="1"/>
</dbReference>
<dbReference type="InterPro" id="IPR000504">
    <property type="entry name" value="RRM_dom"/>
</dbReference>
<dbReference type="InterPro" id="IPR003954">
    <property type="entry name" value="RRM_euk-type"/>
</dbReference>
<dbReference type="PROSITE" id="PS50102">
    <property type="entry name" value="RRM"/>
    <property type="match status" value="1"/>
</dbReference>
<sequence>MNIYVSNLSFSVQNDDLRKHFSEYGEVDSVNVIIDKVTNRSRGFAFIEMKDNQAAEKAIRELNGLTIDNRAIKVNEAREKRD</sequence>
<name>A0ABX3NPD8_9BACT</name>
<dbReference type="InterPro" id="IPR052462">
    <property type="entry name" value="SLIRP/GR-RBP-like"/>
</dbReference>
<gene>
    <name evidence="3" type="ORF">A4D02_14650</name>
</gene>
<dbReference type="InterPro" id="IPR048289">
    <property type="entry name" value="RRM2_NsCP33-like"/>
</dbReference>
<evidence type="ECO:0000256" key="1">
    <source>
        <dbReference type="ARBA" id="ARBA00022884"/>
    </source>
</evidence>
<dbReference type="SMART" id="SM00360">
    <property type="entry name" value="RRM"/>
    <property type="match status" value="1"/>
</dbReference>
<dbReference type="InterPro" id="IPR035979">
    <property type="entry name" value="RBD_domain_sf"/>
</dbReference>
<evidence type="ECO:0000313" key="4">
    <source>
        <dbReference type="Proteomes" id="UP000192277"/>
    </source>
</evidence>
<evidence type="ECO:0000313" key="3">
    <source>
        <dbReference type="EMBL" id="OQP40167.1"/>
    </source>
</evidence>
<protein>
    <submittedName>
        <fullName evidence="3">RNA-binding protein</fullName>
    </submittedName>
</protein>
<evidence type="ECO:0000259" key="2">
    <source>
        <dbReference type="PROSITE" id="PS50102"/>
    </source>
</evidence>
<keyword evidence="4" id="KW-1185">Reference proteome</keyword>
<keyword evidence="1" id="KW-0694">RNA-binding</keyword>
<feature type="domain" description="RRM" evidence="2">
    <location>
        <begin position="1"/>
        <end position="79"/>
    </location>
</feature>
<comment type="caution">
    <text evidence="3">The sequence shown here is derived from an EMBL/GenBank/DDBJ whole genome shotgun (WGS) entry which is preliminary data.</text>
</comment>
<dbReference type="SUPFAM" id="SSF54928">
    <property type="entry name" value="RNA-binding domain, RBD"/>
    <property type="match status" value="1"/>
</dbReference>
<dbReference type="Pfam" id="PF00076">
    <property type="entry name" value="RRM_1"/>
    <property type="match status" value="1"/>
</dbReference>
<dbReference type="EMBL" id="LWBO01000077">
    <property type="protein sequence ID" value="OQP40167.1"/>
    <property type="molecule type" value="Genomic_DNA"/>
</dbReference>
<organism evidence="3 4">
    <name type="scientific">Niastella koreensis</name>
    <dbReference type="NCBI Taxonomy" id="354356"/>
    <lineage>
        <taxon>Bacteria</taxon>
        <taxon>Pseudomonadati</taxon>
        <taxon>Bacteroidota</taxon>
        <taxon>Chitinophagia</taxon>
        <taxon>Chitinophagales</taxon>
        <taxon>Chitinophagaceae</taxon>
        <taxon>Niastella</taxon>
    </lineage>
</organism>
<dbReference type="CDD" id="cd21608">
    <property type="entry name" value="RRM2_NsCP33_like"/>
    <property type="match status" value="1"/>
</dbReference>
<dbReference type="SMART" id="SM00361">
    <property type="entry name" value="RRM_1"/>
    <property type="match status" value="1"/>
</dbReference>
<dbReference type="PANTHER" id="PTHR48027">
    <property type="entry name" value="HETEROGENEOUS NUCLEAR RIBONUCLEOPROTEIN 87F-RELATED"/>
    <property type="match status" value="1"/>
</dbReference>
<accession>A0ABX3NPD8</accession>
<reference evidence="3 4" key="1">
    <citation type="submission" date="2016-04" db="EMBL/GenBank/DDBJ databases">
        <authorList>
            <person name="Chen L."/>
            <person name="Zhuang W."/>
            <person name="Wang G."/>
        </authorList>
    </citation>
    <scope>NUCLEOTIDE SEQUENCE [LARGE SCALE GENOMIC DNA]</scope>
    <source>
        <strain evidence="4">GR20</strain>
    </source>
</reference>